<evidence type="ECO:0000256" key="17">
    <source>
        <dbReference type="ARBA" id="ARBA00060577"/>
    </source>
</evidence>
<proteinExistence type="inferred from homology"/>
<evidence type="ECO:0000256" key="10">
    <source>
        <dbReference type="ARBA" id="ARBA00023011"/>
    </source>
</evidence>
<gene>
    <name evidence="20" type="ORF">WG66_10969</name>
</gene>
<evidence type="ECO:0000256" key="2">
    <source>
        <dbReference type="ARBA" id="ARBA00005402"/>
    </source>
</evidence>
<evidence type="ECO:0000256" key="15">
    <source>
        <dbReference type="ARBA" id="ARBA00030165"/>
    </source>
</evidence>
<evidence type="ECO:0000313" key="20">
    <source>
        <dbReference type="EMBL" id="KTB36461.1"/>
    </source>
</evidence>
<evidence type="ECO:0000256" key="5">
    <source>
        <dbReference type="ARBA" id="ARBA00022692"/>
    </source>
</evidence>
<sequence length="434" mass="49425">MAKPKPSDAINPRTTEYDFSGPVGALASMIFIPINVYLLYYSCSEETGGCLPKFILDNTVGFFKKEAWWMRLWDTEAAVTYLGWYAFCFACWMILPGEVAKGTRLRDGTVKEYKINGFGTFILAIGLAVGSVIKFGPDCMTFLYHKWVGFITAALLLALVESIYVYAMSFRPGKLLALGGNSGNVAYDFFIGRELNPSIGSFDLMFFNKLRPGLILWALIDISMVCEQAVRRGGFSKITDSMWLTSVFHIFYVADAIYNEPAILTTIDIIADGLGFMLIVDDLVWVPFTYTMQTRYLAFNHVELGPIYTTIILALNSLGYWMFRSANVEKNDFRNGKNPKNLKYMTTESGSKLLISGWWGLSRHPNYIGDILMAITWSLPTGFSTPITYFYPMFFIPFMMHRQARDDAWCQKKYGKDWDKYKALVPYKIIPYVY</sequence>
<dbReference type="EC" id="1.3.1.70" evidence="3"/>
<evidence type="ECO:0000256" key="7">
    <source>
        <dbReference type="ARBA" id="ARBA00022955"/>
    </source>
</evidence>
<feature type="transmembrane region" description="Helical" evidence="19">
    <location>
        <begin position="147"/>
        <end position="167"/>
    </location>
</feature>
<protein>
    <recommendedName>
        <fullName evidence="18">Delta(14)-sterol reductase</fullName>
        <ecNumber evidence="3">1.3.1.70</ecNumber>
    </recommendedName>
    <alternativeName>
        <fullName evidence="15">C-14 sterol reductase</fullName>
    </alternativeName>
    <alternativeName>
        <fullName evidence="16">Sterol C14-reductase</fullName>
    </alternativeName>
</protein>
<evidence type="ECO:0000256" key="1">
    <source>
        <dbReference type="ARBA" id="ARBA00004141"/>
    </source>
</evidence>
<evidence type="ECO:0000256" key="11">
    <source>
        <dbReference type="ARBA" id="ARBA00023098"/>
    </source>
</evidence>
<feature type="transmembrane region" description="Helical" evidence="19">
    <location>
        <begin position="302"/>
        <end position="323"/>
    </location>
</feature>
<accession>A0A0W0FJF2</accession>
<evidence type="ECO:0000256" key="16">
    <source>
        <dbReference type="ARBA" id="ARBA00031227"/>
    </source>
</evidence>
<dbReference type="Proteomes" id="UP000054988">
    <property type="component" value="Unassembled WGS sequence"/>
</dbReference>
<dbReference type="PANTHER" id="PTHR21257:SF52">
    <property type="entry name" value="DELTA(14)-STEROL REDUCTASE TM7SF2"/>
    <property type="match status" value="1"/>
</dbReference>
<dbReference type="EMBL" id="LATX01001899">
    <property type="protein sequence ID" value="KTB36461.1"/>
    <property type="molecule type" value="Genomic_DNA"/>
</dbReference>
<evidence type="ECO:0000256" key="12">
    <source>
        <dbReference type="ARBA" id="ARBA00023136"/>
    </source>
</evidence>
<dbReference type="GO" id="GO:0006696">
    <property type="term" value="P:ergosterol biosynthetic process"/>
    <property type="evidence" value="ECO:0007669"/>
    <property type="project" value="TreeGrafter"/>
</dbReference>
<evidence type="ECO:0000256" key="14">
    <source>
        <dbReference type="ARBA" id="ARBA00023221"/>
    </source>
</evidence>
<reference evidence="20 21" key="1">
    <citation type="submission" date="2015-12" db="EMBL/GenBank/DDBJ databases">
        <title>Draft genome sequence of Moniliophthora roreri, the causal agent of frosty pod rot of cacao.</title>
        <authorList>
            <person name="Aime M.C."/>
            <person name="Diaz-Valderrama J.R."/>
            <person name="Kijpornyongpan T."/>
            <person name="Phillips-Mora W."/>
        </authorList>
    </citation>
    <scope>NUCLEOTIDE SEQUENCE [LARGE SCALE GENOMIC DNA]</scope>
    <source>
        <strain evidence="20 21">MCA 2952</strain>
    </source>
</reference>
<evidence type="ECO:0000256" key="18">
    <source>
        <dbReference type="ARBA" id="ARBA00069705"/>
    </source>
</evidence>
<comment type="pathway">
    <text evidence="17">Steroid biosynthesis.</text>
</comment>
<dbReference type="Pfam" id="PF01222">
    <property type="entry name" value="ERG4_ERG24"/>
    <property type="match status" value="1"/>
</dbReference>
<keyword evidence="12 19" id="KW-0472">Membrane</keyword>
<keyword evidence="10" id="KW-0756">Sterol biosynthesis</keyword>
<evidence type="ECO:0000256" key="9">
    <source>
        <dbReference type="ARBA" id="ARBA00023002"/>
    </source>
</evidence>
<feature type="transmembrane region" description="Helical" evidence="19">
    <location>
        <begin position="115"/>
        <end position="135"/>
    </location>
</feature>
<evidence type="ECO:0000256" key="3">
    <source>
        <dbReference type="ARBA" id="ARBA00012413"/>
    </source>
</evidence>
<comment type="subcellular location">
    <subcellularLocation>
        <location evidence="1">Membrane</location>
        <topology evidence="1">Multi-pass membrane protein</topology>
    </subcellularLocation>
</comment>
<evidence type="ECO:0000256" key="19">
    <source>
        <dbReference type="SAM" id="Phobius"/>
    </source>
</evidence>
<keyword evidence="11" id="KW-0443">Lipid metabolism</keyword>
<keyword evidence="4" id="KW-0444">Lipid biosynthesis</keyword>
<dbReference type="AlphaFoldDB" id="A0A0W0FJF2"/>
<comment type="similarity">
    <text evidence="2">Belongs to the ERG4/ERG24 family.</text>
</comment>
<feature type="transmembrane region" description="Helical" evidence="19">
    <location>
        <begin position="371"/>
        <end position="396"/>
    </location>
</feature>
<keyword evidence="7" id="KW-0752">Steroid biosynthesis</keyword>
<evidence type="ECO:0000256" key="8">
    <source>
        <dbReference type="ARBA" id="ARBA00022989"/>
    </source>
</evidence>
<dbReference type="GO" id="GO:0050613">
    <property type="term" value="F:Delta14-sterol reductase activity"/>
    <property type="evidence" value="ECO:0007669"/>
    <property type="project" value="UniProtKB-EC"/>
</dbReference>
<keyword evidence="5 19" id="KW-0812">Transmembrane</keyword>
<dbReference type="eggNOG" id="KOG1435">
    <property type="taxonomic scope" value="Eukaryota"/>
</dbReference>
<dbReference type="InterPro" id="IPR001171">
    <property type="entry name" value="ERG24_DHCR-like"/>
</dbReference>
<evidence type="ECO:0000256" key="13">
    <source>
        <dbReference type="ARBA" id="ARBA00023166"/>
    </source>
</evidence>
<feature type="transmembrane region" description="Helical" evidence="19">
    <location>
        <begin position="21"/>
        <end position="40"/>
    </location>
</feature>
<comment type="caution">
    <text evidence="20">The sequence shown here is derived from an EMBL/GenBank/DDBJ whole genome shotgun (WGS) entry which is preliminary data.</text>
</comment>
<organism evidence="20 21">
    <name type="scientific">Moniliophthora roreri</name>
    <name type="common">Frosty pod rot fungus</name>
    <name type="synonym">Monilia roreri</name>
    <dbReference type="NCBI Taxonomy" id="221103"/>
    <lineage>
        <taxon>Eukaryota</taxon>
        <taxon>Fungi</taxon>
        <taxon>Dikarya</taxon>
        <taxon>Basidiomycota</taxon>
        <taxon>Agaricomycotina</taxon>
        <taxon>Agaricomycetes</taxon>
        <taxon>Agaricomycetidae</taxon>
        <taxon>Agaricales</taxon>
        <taxon>Marasmiineae</taxon>
        <taxon>Marasmiaceae</taxon>
        <taxon>Moniliophthora</taxon>
    </lineage>
</organism>
<keyword evidence="9" id="KW-0560">Oxidoreductase</keyword>
<dbReference type="Gene3D" id="1.20.120.1630">
    <property type="match status" value="1"/>
</dbReference>
<keyword evidence="8 19" id="KW-1133">Transmembrane helix</keyword>
<evidence type="ECO:0000256" key="6">
    <source>
        <dbReference type="ARBA" id="ARBA00022857"/>
    </source>
</evidence>
<evidence type="ECO:0000313" key="21">
    <source>
        <dbReference type="Proteomes" id="UP000054988"/>
    </source>
</evidence>
<dbReference type="GO" id="GO:0005789">
    <property type="term" value="C:endoplasmic reticulum membrane"/>
    <property type="evidence" value="ECO:0007669"/>
    <property type="project" value="TreeGrafter"/>
</dbReference>
<dbReference type="PANTHER" id="PTHR21257">
    <property type="entry name" value="DELTA(14)-STEROL REDUCTASE"/>
    <property type="match status" value="1"/>
</dbReference>
<keyword evidence="14" id="KW-0753">Steroid metabolism</keyword>
<dbReference type="FunFam" id="1.20.120.1630:FF:000011">
    <property type="entry name" value="Delta(14)-sterol reductase"/>
    <property type="match status" value="1"/>
</dbReference>
<keyword evidence="6" id="KW-0521">NADP</keyword>
<feature type="transmembrane region" description="Helical" evidence="19">
    <location>
        <begin position="78"/>
        <end position="95"/>
    </location>
</feature>
<keyword evidence="13" id="KW-1207">Sterol metabolism</keyword>
<evidence type="ECO:0000256" key="4">
    <source>
        <dbReference type="ARBA" id="ARBA00022516"/>
    </source>
</evidence>
<name>A0A0W0FJF2_MONRR</name>